<organism evidence="6 7">
    <name type="scientific">Andalucia godoyi</name>
    <name type="common">Flagellate</name>
    <dbReference type="NCBI Taxonomy" id="505711"/>
    <lineage>
        <taxon>Eukaryota</taxon>
        <taxon>Discoba</taxon>
        <taxon>Jakobida</taxon>
        <taxon>Andalucina</taxon>
        <taxon>Andaluciidae</taxon>
        <taxon>Andalucia</taxon>
    </lineage>
</organism>
<sequence length="271" mass="28330">MLASVFQTRGARLALGVGGLVVAGVSLAAATSAPQRLSTLSTSPFLTGIQSLSPSSSQLLEKDRRAYLAKAASTVLYTSAVAASSAFLLRRATVSLPKILGISAGIISSQIAVHSLDIHTQFPLKIAALSAFGAATGASLMGMRYFASPQMLATAALGTLAVAAGAALTSYVVKDIDRLPGYAALVGGSAAVSLCGLGSMFFPHAVLHNVWLYGGLGVFSVLMMVGMHRIQRNALENPRHADYINDSMHVYVDMYQVFSRLLLLKGGTNRR</sequence>
<protein>
    <submittedName>
        <fullName evidence="6">Mitochondrial MICS1-like protein</fullName>
    </submittedName>
</protein>
<keyword evidence="3 5" id="KW-1133">Transmembrane helix</keyword>
<evidence type="ECO:0000256" key="2">
    <source>
        <dbReference type="ARBA" id="ARBA00022692"/>
    </source>
</evidence>
<keyword evidence="4 5" id="KW-0472">Membrane</keyword>
<dbReference type="InterPro" id="IPR006214">
    <property type="entry name" value="Bax_inhibitor_1-related"/>
</dbReference>
<reference evidence="6" key="1">
    <citation type="submission" date="2019-09" db="EMBL/GenBank/DDBJ databases">
        <title>The Mitochondrial Proteome of the Jakobid, Andalucia godoyi, a Protist With the Most Gene-Rich and Bacteria-Like Mitochondrial Genome.</title>
        <authorList>
            <person name="Gray M.W."/>
            <person name="Burger G."/>
            <person name="Derelle R."/>
            <person name="Klimes V."/>
            <person name="Leger M."/>
            <person name="Sarrasin M."/>
            <person name="Vlcek C."/>
            <person name="Roger A.J."/>
            <person name="Elias M."/>
            <person name="Lang B.F."/>
        </authorList>
    </citation>
    <scope>NUCLEOTIDE SEQUENCE</scope>
    <source>
        <strain evidence="6">And28</strain>
    </source>
</reference>
<evidence type="ECO:0000256" key="4">
    <source>
        <dbReference type="ARBA" id="ARBA00023136"/>
    </source>
</evidence>
<dbReference type="Pfam" id="PF01027">
    <property type="entry name" value="Bax1-I"/>
    <property type="match status" value="1"/>
</dbReference>
<feature type="transmembrane region" description="Helical" evidence="5">
    <location>
        <begin position="152"/>
        <end position="173"/>
    </location>
</feature>
<dbReference type="EMBL" id="VRVR01000053">
    <property type="protein sequence ID" value="KAF0852198.1"/>
    <property type="molecule type" value="Genomic_DNA"/>
</dbReference>
<evidence type="ECO:0000256" key="3">
    <source>
        <dbReference type="ARBA" id="ARBA00022989"/>
    </source>
</evidence>
<comment type="caution">
    <text evidence="6">The sequence shown here is derived from an EMBL/GenBank/DDBJ whole genome shotgun (WGS) entry which is preliminary data.</text>
</comment>
<evidence type="ECO:0000256" key="1">
    <source>
        <dbReference type="ARBA" id="ARBA00004141"/>
    </source>
</evidence>
<dbReference type="OrthoDB" id="6285520at2759"/>
<gene>
    <name evidence="6" type="ORF">ANDGO_03509</name>
</gene>
<name>A0A8K0AHB3_ANDGO</name>
<dbReference type="GO" id="GO:0016020">
    <property type="term" value="C:membrane"/>
    <property type="evidence" value="ECO:0007669"/>
    <property type="project" value="UniProtKB-SubCell"/>
</dbReference>
<proteinExistence type="predicted"/>
<comment type="subcellular location">
    <subcellularLocation>
        <location evidence="1">Membrane</location>
        <topology evidence="1">Multi-pass membrane protein</topology>
    </subcellularLocation>
</comment>
<dbReference type="AlphaFoldDB" id="A0A8K0AHB3"/>
<keyword evidence="2 5" id="KW-0812">Transmembrane</keyword>
<feature type="transmembrane region" description="Helical" evidence="5">
    <location>
        <begin position="67"/>
        <end position="89"/>
    </location>
</feature>
<feature type="transmembrane region" description="Helical" evidence="5">
    <location>
        <begin position="210"/>
        <end position="230"/>
    </location>
</feature>
<dbReference type="Proteomes" id="UP000799049">
    <property type="component" value="Unassembled WGS sequence"/>
</dbReference>
<evidence type="ECO:0000313" key="7">
    <source>
        <dbReference type="Proteomes" id="UP000799049"/>
    </source>
</evidence>
<feature type="transmembrane region" description="Helical" evidence="5">
    <location>
        <begin position="182"/>
        <end position="204"/>
    </location>
</feature>
<keyword evidence="7" id="KW-1185">Reference proteome</keyword>
<evidence type="ECO:0000313" key="6">
    <source>
        <dbReference type="EMBL" id="KAF0852198.1"/>
    </source>
</evidence>
<accession>A0A8K0AHB3</accession>
<evidence type="ECO:0000256" key="5">
    <source>
        <dbReference type="SAM" id="Phobius"/>
    </source>
</evidence>